<dbReference type="Pfam" id="PF00903">
    <property type="entry name" value="Glyoxalase"/>
    <property type="match status" value="1"/>
</dbReference>
<dbReference type="EMBL" id="BOPV01000001">
    <property type="protein sequence ID" value="GIL39466.1"/>
    <property type="molecule type" value="Genomic_DNA"/>
</dbReference>
<evidence type="ECO:0000313" key="2">
    <source>
        <dbReference type="EMBL" id="GIL39466.1"/>
    </source>
</evidence>
<keyword evidence="3" id="KW-1185">Reference proteome</keyword>
<organism evidence="2 3">
    <name type="scientific">Roseiterribacter gracilis</name>
    <dbReference type="NCBI Taxonomy" id="2812848"/>
    <lineage>
        <taxon>Bacteria</taxon>
        <taxon>Pseudomonadati</taxon>
        <taxon>Pseudomonadota</taxon>
        <taxon>Alphaproteobacteria</taxon>
        <taxon>Rhodospirillales</taxon>
        <taxon>Roseiterribacteraceae</taxon>
        <taxon>Roseiterribacter</taxon>
    </lineage>
</organism>
<protein>
    <submittedName>
        <fullName evidence="2">Lactoylglutathione lyase</fullName>
    </submittedName>
</protein>
<comment type="caution">
    <text evidence="2">The sequence shown here is derived from an EMBL/GenBank/DDBJ whole genome shotgun (WGS) entry which is preliminary data.</text>
</comment>
<dbReference type="GO" id="GO:0016829">
    <property type="term" value="F:lyase activity"/>
    <property type="evidence" value="ECO:0007669"/>
    <property type="project" value="UniProtKB-KW"/>
</dbReference>
<evidence type="ECO:0000259" key="1">
    <source>
        <dbReference type="PROSITE" id="PS51819"/>
    </source>
</evidence>
<dbReference type="AlphaFoldDB" id="A0A8S8XDZ5"/>
<reference evidence="2" key="1">
    <citation type="submission" date="2021-02" db="EMBL/GenBank/DDBJ databases">
        <title>Genome sequence of Rhodospirillales sp. strain TMPK1 isolated from soil.</title>
        <authorList>
            <person name="Nakai R."/>
            <person name="Kusada H."/>
            <person name="Tamaki H."/>
        </authorList>
    </citation>
    <scope>NUCLEOTIDE SEQUENCE</scope>
    <source>
        <strain evidence="2">TMPK1</strain>
    </source>
</reference>
<sequence>MIRFVKFVNLPVRDQQRALEFYRNVMGFSVETDAAYGDSRWIEIGIPQSDTRLVFTKRDDDTVPQAPTVVFFSDDVRGDHDRLVARGATSKAPPTETPWEKGKSYAWLLDSENNLLMLSDS</sequence>
<feature type="domain" description="VOC" evidence="1">
    <location>
        <begin position="3"/>
        <end position="121"/>
    </location>
</feature>
<gene>
    <name evidence="2" type="ORF">TMPK1_17030</name>
</gene>
<proteinExistence type="predicted"/>
<dbReference type="PANTHER" id="PTHR36437">
    <property type="entry name" value="GLYOXALASE/BLEOMYCIN RESISTANCE PROTEIN/DIOXYGENASE"/>
    <property type="match status" value="1"/>
</dbReference>
<dbReference type="InterPro" id="IPR004360">
    <property type="entry name" value="Glyas_Fos-R_dOase_dom"/>
</dbReference>
<name>A0A8S8XDZ5_9PROT</name>
<dbReference type="RefSeq" id="WP_420242570.1">
    <property type="nucleotide sequence ID" value="NZ_BOPV01000001.1"/>
</dbReference>
<dbReference type="PROSITE" id="PS51819">
    <property type="entry name" value="VOC"/>
    <property type="match status" value="1"/>
</dbReference>
<keyword evidence="2" id="KW-0456">Lyase</keyword>
<accession>A0A8S8XDZ5</accession>
<dbReference type="InterPro" id="IPR029068">
    <property type="entry name" value="Glyas_Bleomycin-R_OHBP_Dase"/>
</dbReference>
<dbReference type="Proteomes" id="UP000681075">
    <property type="component" value="Unassembled WGS sequence"/>
</dbReference>
<dbReference type="PANTHER" id="PTHR36437:SF2">
    <property type="entry name" value="GLYOXALASE_BLEOMYCIN RESISTANCE PROTEIN_DIOXYGENASE"/>
    <property type="match status" value="1"/>
</dbReference>
<dbReference type="InterPro" id="IPR037523">
    <property type="entry name" value="VOC_core"/>
</dbReference>
<dbReference type="Gene3D" id="3.10.180.10">
    <property type="entry name" value="2,3-Dihydroxybiphenyl 1,2-Dioxygenase, domain 1"/>
    <property type="match status" value="1"/>
</dbReference>
<evidence type="ECO:0000313" key="3">
    <source>
        <dbReference type="Proteomes" id="UP000681075"/>
    </source>
</evidence>
<dbReference type="SUPFAM" id="SSF54593">
    <property type="entry name" value="Glyoxalase/Bleomycin resistance protein/Dihydroxybiphenyl dioxygenase"/>
    <property type="match status" value="1"/>
</dbReference>